<dbReference type="EC" id="5.3.1.8" evidence="5"/>
<keyword evidence="9" id="KW-0472">Membrane</keyword>
<keyword evidence="9" id="KW-0812">Transmembrane</keyword>
<name>A0AAV1I0L3_9CHLO</name>
<evidence type="ECO:0000256" key="3">
    <source>
        <dbReference type="ARBA" id="ARBA00004666"/>
    </source>
</evidence>
<dbReference type="Pfam" id="PF20512">
    <property type="entry name" value="PMI_typeI_hel"/>
    <property type="match status" value="1"/>
</dbReference>
<accession>A0AAV1I0L3</accession>
<keyword evidence="9" id="KW-1133">Transmembrane helix</keyword>
<gene>
    <name evidence="12" type="ORF">CVIRNUC_003717</name>
</gene>
<dbReference type="InterPro" id="IPR046458">
    <property type="entry name" value="PMI_typeI_hel"/>
</dbReference>
<dbReference type="SUPFAM" id="SSF51182">
    <property type="entry name" value="RmlC-like cupins"/>
    <property type="match status" value="1"/>
</dbReference>
<comment type="catalytic activity">
    <reaction evidence="1">
        <text>D-mannose 6-phosphate = D-fructose 6-phosphate</text>
        <dbReference type="Rhea" id="RHEA:12356"/>
        <dbReference type="ChEBI" id="CHEBI:58735"/>
        <dbReference type="ChEBI" id="CHEBI:61527"/>
        <dbReference type="EC" id="5.3.1.8"/>
    </reaction>
</comment>
<evidence type="ECO:0000259" key="11">
    <source>
        <dbReference type="Pfam" id="PF20512"/>
    </source>
</evidence>
<reference evidence="12 13" key="1">
    <citation type="submission" date="2023-10" db="EMBL/GenBank/DDBJ databases">
        <authorList>
            <person name="Maclean D."/>
            <person name="Macfadyen A."/>
        </authorList>
    </citation>
    <scope>NUCLEOTIDE SEQUENCE [LARGE SCALE GENOMIC DNA]</scope>
</reference>
<dbReference type="EMBL" id="CAUYUE010000004">
    <property type="protein sequence ID" value="CAK0769933.1"/>
    <property type="molecule type" value="Genomic_DNA"/>
</dbReference>
<dbReference type="InterPro" id="IPR016305">
    <property type="entry name" value="Mannose-6-P_Isomerase"/>
</dbReference>
<evidence type="ECO:0000256" key="9">
    <source>
        <dbReference type="SAM" id="Phobius"/>
    </source>
</evidence>
<evidence type="ECO:0000256" key="2">
    <source>
        <dbReference type="ARBA" id="ARBA00001947"/>
    </source>
</evidence>
<evidence type="ECO:0000313" key="12">
    <source>
        <dbReference type="EMBL" id="CAK0769933.1"/>
    </source>
</evidence>
<dbReference type="InterPro" id="IPR018050">
    <property type="entry name" value="Pmannose_isomerase-type1_CS"/>
</dbReference>
<dbReference type="InterPro" id="IPR046457">
    <property type="entry name" value="PMI_typeI_cat"/>
</dbReference>
<evidence type="ECO:0000259" key="10">
    <source>
        <dbReference type="Pfam" id="PF20511"/>
    </source>
</evidence>
<dbReference type="InterPro" id="IPR011051">
    <property type="entry name" value="RmlC_Cupin_sf"/>
</dbReference>
<evidence type="ECO:0000256" key="7">
    <source>
        <dbReference type="ARBA" id="ARBA00022833"/>
    </source>
</evidence>
<evidence type="ECO:0000256" key="6">
    <source>
        <dbReference type="ARBA" id="ARBA00022723"/>
    </source>
</evidence>
<dbReference type="Pfam" id="PF20511">
    <property type="entry name" value="PMI_typeI_cat"/>
    <property type="match status" value="1"/>
</dbReference>
<dbReference type="Gene3D" id="1.10.441.10">
    <property type="entry name" value="Phosphomannose Isomerase, domain 2"/>
    <property type="match status" value="1"/>
</dbReference>
<comment type="cofactor">
    <cofactor evidence="2">
        <name>Zn(2+)</name>
        <dbReference type="ChEBI" id="CHEBI:29105"/>
    </cofactor>
</comment>
<feature type="transmembrane region" description="Helical" evidence="9">
    <location>
        <begin position="444"/>
        <end position="462"/>
    </location>
</feature>
<evidence type="ECO:0000256" key="8">
    <source>
        <dbReference type="ARBA" id="ARBA00023235"/>
    </source>
</evidence>
<keyword evidence="7" id="KW-0862">Zinc</keyword>
<feature type="domain" description="Phosphomannose isomerase type I helical insertion" evidence="11">
    <location>
        <begin position="180"/>
        <end position="247"/>
    </location>
</feature>
<dbReference type="GO" id="GO:0005829">
    <property type="term" value="C:cytosol"/>
    <property type="evidence" value="ECO:0007669"/>
    <property type="project" value="TreeGrafter"/>
</dbReference>
<organism evidence="12 13">
    <name type="scientific">Coccomyxa viridis</name>
    <dbReference type="NCBI Taxonomy" id="1274662"/>
    <lineage>
        <taxon>Eukaryota</taxon>
        <taxon>Viridiplantae</taxon>
        <taxon>Chlorophyta</taxon>
        <taxon>core chlorophytes</taxon>
        <taxon>Trebouxiophyceae</taxon>
        <taxon>Trebouxiophyceae incertae sedis</taxon>
        <taxon>Coccomyxaceae</taxon>
        <taxon>Coccomyxa</taxon>
    </lineage>
</organism>
<dbReference type="Proteomes" id="UP001314263">
    <property type="component" value="Unassembled WGS sequence"/>
</dbReference>
<dbReference type="PROSITE" id="PS00965">
    <property type="entry name" value="PMI_I_1"/>
    <property type="match status" value="1"/>
</dbReference>
<proteinExistence type="inferred from homology"/>
<dbReference type="CDD" id="cd07011">
    <property type="entry name" value="cupin_PMI_type_I_N"/>
    <property type="match status" value="1"/>
</dbReference>
<dbReference type="PRINTS" id="PR00714">
    <property type="entry name" value="MAN6PISMRASE"/>
</dbReference>
<comment type="pathway">
    <text evidence="3">Nucleotide-sugar biosynthesis; GDP-alpha-D-mannose biosynthesis; alpha-D-mannose 1-phosphate from D-fructose 6-phosphate: step 1/2.</text>
</comment>
<dbReference type="InterPro" id="IPR001250">
    <property type="entry name" value="Man6P_Isoase-1"/>
</dbReference>
<dbReference type="PANTHER" id="PTHR10309">
    <property type="entry name" value="MANNOSE-6-PHOSPHATE ISOMERASE"/>
    <property type="match status" value="1"/>
</dbReference>
<dbReference type="GO" id="GO:0008270">
    <property type="term" value="F:zinc ion binding"/>
    <property type="evidence" value="ECO:0007669"/>
    <property type="project" value="InterPro"/>
</dbReference>
<dbReference type="NCBIfam" id="TIGR00218">
    <property type="entry name" value="manA"/>
    <property type="match status" value="1"/>
</dbReference>
<evidence type="ECO:0000256" key="1">
    <source>
        <dbReference type="ARBA" id="ARBA00000757"/>
    </source>
</evidence>
<comment type="similarity">
    <text evidence="4">Belongs to the mannose-6-phosphate isomerase type 1 family.</text>
</comment>
<keyword evidence="13" id="KW-1185">Reference proteome</keyword>
<comment type="caution">
    <text evidence="12">The sequence shown here is derived from an EMBL/GenBank/DDBJ whole genome shotgun (WGS) entry which is preliminary data.</text>
</comment>
<keyword evidence="6" id="KW-0479">Metal-binding</keyword>
<dbReference type="GO" id="GO:0009298">
    <property type="term" value="P:GDP-mannose biosynthetic process"/>
    <property type="evidence" value="ECO:0007669"/>
    <property type="project" value="InterPro"/>
</dbReference>
<dbReference type="GO" id="GO:0005975">
    <property type="term" value="P:carbohydrate metabolic process"/>
    <property type="evidence" value="ECO:0007669"/>
    <property type="project" value="InterPro"/>
</dbReference>
<sequence>MLQLKCPAQNYAWGRKPAGANGRKGSEVAALVEGSGGEVESSKPYAELWMGTHPSGPAVVDGTEGQTLASWIAANPCALGSIAPLFGNDMPFLFKVLSVETALSIQSHPDKALAQRLHAKSPDVYKDANHKPEMAIAITDFEALCGFVPHHELTEALKEVPELREVVGDVAASAVETTGSKAALKAAFGILMTADPVKVGTAVTALESRLKAIQKGGARPLTDKEELVLRLNAQYPQDVGVLSAFFLNLVKLHAGQAIYLAANVPHAYISGELVECMATSDNVIRAGLTPKLRDTAVLCESLTYERGPPTILNGNAVPGRPWTTVYSPPFDEFEVEHVSIPEKARFQGIQTFLPANPGPQVFVVRAGTGQAYLRNPPSDNLSSILHKDIKLHTGSVVFVPAKTPVKLEATDDGLDVWIAAVNPQAFQDARLMAGKAVEAAESAVGSWLLMLVLGVVLALLWAKLTNNLEPLQSHFSKLLSHASTVKQPT</sequence>
<keyword evidence="8" id="KW-0413">Isomerase</keyword>
<dbReference type="PROSITE" id="PS00966">
    <property type="entry name" value="PMI_I_2"/>
    <property type="match status" value="1"/>
</dbReference>
<dbReference type="InterPro" id="IPR014710">
    <property type="entry name" value="RmlC-like_jellyroll"/>
</dbReference>
<protein>
    <recommendedName>
        <fullName evidence="5">mannose-6-phosphate isomerase</fullName>
        <ecNumber evidence="5">5.3.1.8</ecNumber>
    </recommendedName>
</protein>
<evidence type="ECO:0000256" key="5">
    <source>
        <dbReference type="ARBA" id="ARBA00011956"/>
    </source>
</evidence>
<evidence type="ECO:0000313" key="13">
    <source>
        <dbReference type="Proteomes" id="UP001314263"/>
    </source>
</evidence>
<dbReference type="Gene3D" id="2.60.120.10">
    <property type="entry name" value="Jelly Rolls"/>
    <property type="match status" value="2"/>
</dbReference>
<dbReference type="AlphaFoldDB" id="A0AAV1I0L3"/>
<dbReference type="PANTHER" id="PTHR10309:SF0">
    <property type="entry name" value="MANNOSE-6-PHOSPHATE ISOMERASE"/>
    <property type="match status" value="1"/>
</dbReference>
<dbReference type="GO" id="GO:0004476">
    <property type="term" value="F:mannose-6-phosphate isomerase activity"/>
    <property type="evidence" value="ECO:0007669"/>
    <property type="project" value="UniProtKB-EC"/>
</dbReference>
<evidence type="ECO:0000256" key="4">
    <source>
        <dbReference type="ARBA" id="ARBA00010772"/>
    </source>
</evidence>
<feature type="domain" description="Phosphomannose isomerase type I catalytic" evidence="10">
    <location>
        <begin position="1"/>
        <end position="149"/>
    </location>
</feature>